<protein>
    <submittedName>
        <fullName evidence="2">Uncharacterized protein</fullName>
    </submittedName>
</protein>
<feature type="region of interest" description="Disordered" evidence="1">
    <location>
        <begin position="1"/>
        <end position="34"/>
    </location>
</feature>
<comment type="caution">
    <text evidence="2">The sequence shown here is derived from an EMBL/GenBank/DDBJ whole genome shotgun (WGS) entry which is preliminary data.</text>
</comment>
<dbReference type="EMBL" id="BPVZ01000009">
    <property type="protein sequence ID" value="GKU95665.1"/>
    <property type="molecule type" value="Genomic_DNA"/>
</dbReference>
<dbReference type="Proteomes" id="UP001054252">
    <property type="component" value="Unassembled WGS sequence"/>
</dbReference>
<sequence>MFSHLATQSTPIIPHCSDLRSPSRSVKKTQHSFN</sequence>
<dbReference type="AlphaFoldDB" id="A0AAV5IEI3"/>
<keyword evidence="3" id="KW-1185">Reference proteome</keyword>
<name>A0AAV5IEI3_9ROSI</name>
<proteinExistence type="predicted"/>
<gene>
    <name evidence="2" type="ORF">SLEP1_g8995</name>
</gene>
<evidence type="ECO:0000313" key="3">
    <source>
        <dbReference type="Proteomes" id="UP001054252"/>
    </source>
</evidence>
<feature type="compositionally biased region" description="Polar residues" evidence="1">
    <location>
        <begin position="1"/>
        <end position="11"/>
    </location>
</feature>
<accession>A0AAV5IEI3</accession>
<evidence type="ECO:0000313" key="2">
    <source>
        <dbReference type="EMBL" id="GKU95665.1"/>
    </source>
</evidence>
<evidence type="ECO:0000256" key="1">
    <source>
        <dbReference type="SAM" id="MobiDB-lite"/>
    </source>
</evidence>
<organism evidence="2 3">
    <name type="scientific">Rubroshorea leprosula</name>
    <dbReference type="NCBI Taxonomy" id="152421"/>
    <lineage>
        <taxon>Eukaryota</taxon>
        <taxon>Viridiplantae</taxon>
        <taxon>Streptophyta</taxon>
        <taxon>Embryophyta</taxon>
        <taxon>Tracheophyta</taxon>
        <taxon>Spermatophyta</taxon>
        <taxon>Magnoliopsida</taxon>
        <taxon>eudicotyledons</taxon>
        <taxon>Gunneridae</taxon>
        <taxon>Pentapetalae</taxon>
        <taxon>rosids</taxon>
        <taxon>malvids</taxon>
        <taxon>Malvales</taxon>
        <taxon>Dipterocarpaceae</taxon>
        <taxon>Rubroshorea</taxon>
    </lineage>
</organism>
<feature type="compositionally biased region" description="Basic residues" evidence="1">
    <location>
        <begin position="25"/>
        <end position="34"/>
    </location>
</feature>
<reference evidence="2 3" key="1">
    <citation type="journal article" date="2021" name="Commun. Biol.">
        <title>The genome of Shorea leprosula (Dipterocarpaceae) highlights the ecological relevance of drought in aseasonal tropical rainforests.</title>
        <authorList>
            <person name="Ng K.K.S."/>
            <person name="Kobayashi M.J."/>
            <person name="Fawcett J.A."/>
            <person name="Hatakeyama M."/>
            <person name="Paape T."/>
            <person name="Ng C.H."/>
            <person name="Ang C.C."/>
            <person name="Tnah L.H."/>
            <person name="Lee C.T."/>
            <person name="Nishiyama T."/>
            <person name="Sese J."/>
            <person name="O'Brien M.J."/>
            <person name="Copetti D."/>
            <person name="Mohd Noor M.I."/>
            <person name="Ong R.C."/>
            <person name="Putra M."/>
            <person name="Sireger I.Z."/>
            <person name="Indrioko S."/>
            <person name="Kosugi Y."/>
            <person name="Izuno A."/>
            <person name="Isagi Y."/>
            <person name="Lee S.L."/>
            <person name="Shimizu K.K."/>
        </authorList>
    </citation>
    <scope>NUCLEOTIDE SEQUENCE [LARGE SCALE GENOMIC DNA]</scope>
    <source>
        <strain evidence="2">214</strain>
    </source>
</reference>